<keyword evidence="3" id="KW-1185">Reference proteome</keyword>
<sequence>NGLVHKDIHSGNILINSKAKKANICDLGLTRPENSIDKKECGYGVLAYTAPEVLQHGRRTKASDIYAIGILIWEIIHGQGPFSDYTYNCCKYLAIIDGERPEFTVNCHRLLYYFAKWCWNENPQFLCDLCELSLEPSSPPSPPPSSTPSSFDIDLGTGDSDNFYELSYKTSSHDDDERLSLNCLIKLRLHLNDYPLDSLLMMCLSNQI</sequence>
<dbReference type="InterPro" id="IPR011009">
    <property type="entry name" value="Kinase-like_dom_sf"/>
</dbReference>
<reference evidence="2" key="1">
    <citation type="submission" date="2021-06" db="EMBL/GenBank/DDBJ databases">
        <authorList>
            <person name="Kallberg Y."/>
            <person name="Tangrot J."/>
            <person name="Rosling A."/>
        </authorList>
    </citation>
    <scope>NUCLEOTIDE SEQUENCE</scope>
    <source>
        <strain evidence="2">MT106</strain>
    </source>
</reference>
<dbReference type="OrthoDB" id="4062651at2759"/>
<dbReference type="GO" id="GO:0005524">
    <property type="term" value="F:ATP binding"/>
    <property type="evidence" value="ECO:0007669"/>
    <property type="project" value="InterPro"/>
</dbReference>
<dbReference type="PROSITE" id="PS50011">
    <property type="entry name" value="PROTEIN_KINASE_DOM"/>
    <property type="match status" value="1"/>
</dbReference>
<dbReference type="InterPro" id="IPR001245">
    <property type="entry name" value="Ser-Thr/Tyr_kinase_cat_dom"/>
</dbReference>
<comment type="caution">
    <text evidence="2">The sequence shown here is derived from an EMBL/GenBank/DDBJ whole genome shotgun (WGS) entry which is preliminary data.</text>
</comment>
<dbReference type="Pfam" id="PF07714">
    <property type="entry name" value="PK_Tyr_Ser-Thr"/>
    <property type="match status" value="1"/>
</dbReference>
<organism evidence="2 3">
    <name type="scientific">Ambispora gerdemannii</name>
    <dbReference type="NCBI Taxonomy" id="144530"/>
    <lineage>
        <taxon>Eukaryota</taxon>
        <taxon>Fungi</taxon>
        <taxon>Fungi incertae sedis</taxon>
        <taxon>Mucoromycota</taxon>
        <taxon>Glomeromycotina</taxon>
        <taxon>Glomeromycetes</taxon>
        <taxon>Archaeosporales</taxon>
        <taxon>Ambisporaceae</taxon>
        <taxon>Ambispora</taxon>
    </lineage>
</organism>
<name>A0A9N9CHI3_9GLOM</name>
<dbReference type="AlphaFoldDB" id="A0A9N9CHI3"/>
<dbReference type="Proteomes" id="UP000789831">
    <property type="component" value="Unassembled WGS sequence"/>
</dbReference>
<feature type="non-terminal residue" evidence="2">
    <location>
        <position position="1"/>
    </location>
</feature>
<feature type="domain" description="Protein kinase" evidence="1">
    <location>
        <begin position="1"/>
        <end position="191"/>
    </location>
</feature>
<dbReference type="SUPFAM" id="SSF56112">
    <property type="entry name" value="Protein kinase-like (PK-like)"/>
    <property type="match status" value="1"/>
</dbReference>
<gene>
    <name evidence="2" type="ORF">AGERDE_LOCUS9240</name>
</gene>
<dbReference type="InterPro" id="IPR000719">
    <property type="entry name" value="Prot_kinase_dom"/>
</dbReference>
<accession>A0A9N9CHI3</accession>
<dbReference type="GO" id="GO:0004674">
    <property type="term" value="F:protein serine/threonine kinase activity"/>
    <property type="evidence" value="ECO:0007669"/>
    <property type="project" value="TreeGrafter"/>
</dbReference>
<proteinExistence type="predicted"/>
<evidence type="ECO:0000259" key="1">
    <source>
        <dbReference type="PROSITE" id="PS50011"/>
    </source>
</evidence>
<dbReference type="PANTHER" id="PTHR44329:SF214">
    <property type="entry name" value="PROTEIN KINASE DOMAIN-CONTAINING PROTEIN"/>
    <property type="match status" value="1"/>
</dbReference>
<evidence type="ECO:0000313" key="2">
    <source>
        <dbReference type="EMBL" id="CAG8603874.1"/>
    </source>
</evidence>
<evidence type="ECO:0000313" key="3">
    <source>
        <dbReference type="Proteomes" id="UP000789831"/>
    </source>
</evidence>
<dbReference type="InterPro" id="IPR051681">
    <property type="entry name" value="Ser/Thr_Kinases-Pseudokinases"/>
</dbReference>
<dbReference type="Gene3D" id="1.10.510.10">
    <property type="entry name" value="Transferase(Phosphotransferase) domain 1"/>
    <property type="match status" value="1"/>
</dbReference>
<protein>
    <submittedName>
        <fullName evidence="2">7829_t:CDS:1</fullName>
    </submittedName>
</protein>
<dbReference type="EMBL" id="CAJVPL010002226">
    <property type="protein sequence ID" value="CAG8603874.1"/>
    <property type="molecule type" value="Genomic_DNA"/>
</dbReference>
<dbReference type="PANTHER" id="PTHR44329">
    <property type="entry name" value="SERINE/THREONINE-PROTEIN KINASE TNNI3K-RELATED"/>
    <property type="match status" value="1"/>
</dbReference>